<evidence type="ECO:0000313" key="3">
    <source>
        <dbReference type="EMBL" id="CCF56930.1"/>
    </source>
</evidence>
<dbReference type="SUPFAM" id="SSF81995">
    <property type="entry name" value="beta-sandwich domain of Sec23/24"/>
    <property type="match status" value="1"/>
</dbReference>
<dbReference type="GeneID" id="13884811"/>
<dbReference type="RefSeq" id="XP_003956065.1">
    <property type="nucleotide sequence ID" value="XM_003956016.1"/>
</dbReference>
<dbReference type="GO" id="GO:0001228">
    <property type="term" value="F:DNA-binding transcription activator activity, RNA polymerase II-specific"/>
    <property type="evidence" value="ECO:0007669"/>
    <property type="project" value="TreeGrafter"/>
</dbReference>
<dbReference type="Pfam" id="PF00172">
    <property type="entry name" value="Zn_clus"/>
    <property type="match status" value="1"/>
</dbReference>
<dbReference type="PROSITE" id="PS00463">
    <property type="entry name" value="ZN2_CY6_FUNGAL_1"/>
    <property type="match status" value="1"/>
</dbReference>
<dbReference type="eggNOG" id="ENOG502QRM1">
    <property type="taxonomic scope" value="Eukaryota"/>
</dbReference>
<dbReference type="AlphaFoldDB" id="H2ARD0"/>
<feature type="region of interest" description="Disordered" evidence="1">
    <location>
        <begin position="480"/>
        <end position="503"/>
    </location>
</feature>
<dbReference type="InterPro" id="IPR001138">
    <property type="entry name" value="Zn2Cys6_DnaBD"/>
</dbReference>
<dbReference type="CDD" id="cd00067">
    <property type="entry name" value="GAL4"/>
    <property type="match status" value="1"/>
</dbReference>
<dbReference type="GO" id="GO:0008270">
    <property type="term" value="F:zinc ion binding"/>
    <property type="evidence" value="ECO:0007669"/>
    <property type="project" value="InterPro"/>
</dbReference>
<sequence>MKKKNNKKVVKSARENLTAAKQKEKVIELLEIDGKKVSKTSTGKRKFHNKSKTGCLNCKRRRVKCDETKPFCIKCTNMKLDCVYVTPLPNTNSDGTNNSNNSTNSNATGPIVKYVTRKEDGTIETTEASTATPVVSDSSNGTPSTRKAKNTTRVKLENESPQNLTNNDTFNDFQAQFLRKNPEMATESALFTAMSNNNTTNNSFSSGSDPIVPLLGSAFNNNNIANTINSRTNTNLLTNFNNNGVASLPSTNFLNQSPNNNNNINNNILSNERNQSIDFSTSPTSLYLTPVLNNNTTVPSPKKVISGPDHTHQQLQYQLYQQLQLQQHQQLQLQQNENLQLQQQVLQQQQQQLLQQFLNQNQGQTQNNSSHSNIAARLQSMNEQSIIPSQININHKSSSTFNNENTISLQEDALSQLDKLGLNLKMLGNLPTAGIGGIQYDFNELLGMKVNTKTGNTINNEGNNGTRAAKASSAREILTDMQQQHERATREKQEYAKGKDNLNPNLNDIATAISTSQSLPSIYSINNETINSETPTNNDHENSDSSISQLLKLSTKANLNLIDMKLFHHYCSVVCSTITSAQFSTPEVWSKDVPELAFIYPFLMHSLLAFSATHLSRTESGLEQYVSSHRLDALKLLREAVMEISDENTDALVASALILIMDSLANASTSTTNTMSPSAWIFHVKGAATILTAVWPLNENSRFYDLISVDLSDLGNVITSNNSKDSTGMTELVCFDESISDLYPVEINSPYLITLAYLDKLNKEVNESDFILRIFAFPALLDKTFLALLMTGDLNAMRIMRCYYKLLRGYTMKVKDNVWFLEGVSQVLPQDVDEYSGGGGMHMMLDFLGGGLPSMTTTNLSDFI</sequence>
<organism evidence="3 4">
    <name type="scientific">Kazachstania africana (strain ATCC 22294 / BCRC 22015 / CBS 2517 / CECT 1963 / NBRC 1671 / NRRL Y-8276)</name>
    <name type="common">Yeast</name>
    <name type="synonym">Kluyveromyces africanus</name>
    <dbReference type="NCBI Taxonomy" id="1071382"/>
    <lineage>
        <taxon>Eukaryota</taxon>
        <taxon>Fungi</taxon>
        <taxon>Dikarya</taxon>
        <taxon>Ascomycota</taxon>
        <taxon>Saccharomycotina</taxon>
        <taxon>Saccharomycetes</taxon>
        <taxon>Saccharomycetales</taxon>
        <taxon>Saccharomycetaceae</taxon>
        <taxon>Kazachstania</taxon>
    </lineage>
</organism>
<dbReference type="Gene3D" id="4.10.240.10">
    <property type="entry name" value="Zn(2)-C6 fungal-type DNA-binding domain"/>
    <property type="match status" value="1"/>
</dbReference>
<dbReference type="InterPro" id="IPR053157">
    <property type="entry name" value="Sterol_Uptake_Regulator"/>
</dbReference>
<dbReference type="PROSITE" id="PS50048">
    <property type="entry name" value="ZN2_CY6_FUNGAL_2"/>
    <property type="match status" value="1"/>
</dbReference>
<feature type="compositionally biased region" description="Polar residues" evidence="1">
    <location>
        <begin position="159"/>
        <end position="168"/>
    </location>
</feature>
<dbReference type="SMART" id="SM00066">
    <property type="entry name" value="GAL4"/>
    <property type="match status" value="1"/>
</dbReference>
<dbReference type="PANTHER" id="PTHR47784">
    <property type="entry name" value="STEROL UPTAKE CONTROL PROTEIN 2"/>
    <property type="match status" value="1"/>
</dbReference>
<dbReference type="KEGG" id="kaf:KAFR_0B06340"/>
<keyword evidence="4" id="KW-1185">Reference proteome</keyword>
<evidence type="ECO:0000256" key="1">
    <source>
        <dbReference type="SAM" id="MobiDB-lite"/>
    </source>
</evidence>
<dbReference type="InParanoid" id="H2ARD0"/>
<dbReference type="Pfam" id="PF11951">
    <property type="entry name" value="Fungal_trans_2"/>
    <property type="match status" value="1"/>
</dbReference>
<reference evidence="3 4" key="1">
    <citation type="journal article" date="2011" name="Proc. Natl. Acad. Sci. U.S.A.">
        <title>Evolutionary erosion of yeast sex chromosomes by mating-type switching accidents.</title>
        <authorList>
            <person name="Gordon J.L."/>
            <person name="Armisen D."/>
            <person name="Proux-Wera E."/>
            <person name="Oheigeartaigh S.S."/>
            <person name="Byrne K.P."/>
            <person name="Wolfe K.H."/>
        </authorList>
    </citation>
    <scope>NUCLEOTIDE SEQUENCE [LARGE SCALE GENOMIC DNA]</scope>
    <source>
        <strain evidence="4">ATCC 22294 / BCRC 22015 / CBS 2517 / CECT 1963 / NBRC 1671 / NRRL Y-8276</strain>
    </source>
</reference>
<dbReference type="OrthoDB" id="416217at2759"/>
<name>H2ARD0_KAZAF</name>
<gene>
    <name evidence="3" type="primary">KAFR0B06340</name>
    <name evidence="3" type="ORF">KAFR_0B06340</name>
</gene>
<dbReference type="EMBL" id="HE650822">
    <property type="protein sequence ID" value="CCF56930.1"/>
    <property type="molecule type" value="Genomic_DNA"/>
</dbReference>
<accession>H2ARD0</accession>
<evidence type="ECO:0000259" key="2">
    <source>
        <dbReference type="PROSITE" id="PS50048"/>
    </source>
</evidence>
<dbReference type="InterPro" id="IPR036864">
    <property type="entry name" value="Zn2-C6_fun-type_DNA-bd_sf"/>
</dbReference>
<evidence type="ECO:0000313" key="4">
    <source>
        <dbReference type="Proteomes" id="UP000005220"/>
    </source>
</evidence>
<dbReference type="InterPro" id="IPR021858">
    <property type="entry name" value="Fun_TF"/>
</dbReference>
<dbReference type="FunCoup" id="H2ARD0">
    <property type="interactions" value="325"/>
</dbReference>
<feature type="compositionally biased region" description="Polar residues" evidence="1">
    <location>
        <begin position="123"/>
        <end position="145"/>
    </location>
</feature>
<proteinExistence type="predicted"/>
<dbReference type="STRING" id="1071382.H2ARD0"/>
<protein>
    <recommendedName>
        <fullName evidence="2">Zn(2)-C6 fungal-type domain-containing protein</fullName>
    </recommendedName>
</protein>
<feature type="compositionally biased region" description="Basic and acidic residues" evidence="1">
    <location>
        <begin position="483"/>
        <end position="500"/>
    </location>
</feature>
<feature type="region of interest" description="Disordered" evidence="1">
    <location>
        <begin position="123"/>
        <end position="168"/>
    </location>
</feature>
<dbReference type="SUPFAM" id="SSF57701">
    <property type="entry name" value="Zn2/Cys6 DNA-binding domain"/>
    <property type="match status" value="1"/>
</dbReference>
<dbReference type="HOGENOM" id="CLU_011669_0_0_1"/>
<dbReference type="PANTHER" id="PTHR47784:SF5">
    <property type="entry name" value="STEROL UPTAKE CONTROL PROTEIN 2"/>
    <property type="match status" value="1"/>
</dbReference>
<dbReference type="Proteomes" id="UP000005220">
    <property type="component" value="Chromosome 2"/>
</dbReference>
<feature type="domain" description="Zn(2)-C6 fungal-type" evidence="2">
    <location>
        <begin position="54"/>
        <end position="84"/>
    </location>
</feature>